<evidence type="ECO:0000313" key="6">
    <source>
        <dbReference type="Proteomes" id="UP001320326"/>
    </source>
</evidence>
<dbReference type="Pfam" id="PF13855">
    <property type="entry name" value="LRR_8"/>
    <property type="match status" value="1"/>
</dbReference>
<dbReference type="PROSITE" id="PS00107">
    <property type="entry name" value="PROTEIN_KINASE_ATP"/>
    <property type="match status" value="1"/>
</dbReference>
<evidence type="ECO:0000256" key="3">
    <source>
        <dbReference type="PROSITE-ProRule" id="PRU10141"/>
    </source>
</evidence>
<dbReference type="InterPro" id="IPR003591">
    <property type="entry name" value="Leu-rich_rpt_typical-subtyp"/>
</dbReference>
<evidence type="ECO:0000259" key="4">
    <source>
        <dbReference type="PROSITE" id="PS50011"/>
    </source>
</evidence>
<protein>
    <recommendedName>
        <fullName evidence="4">Protein kinase domain-containing protein</fullName>
    </recommendedName>
</protein>
<gene>
    <name evidence="5" type="ORF">MIZ01_2075</name>
</gene>
<dbReference type="InterPro" id="IPR001245">
    <property type="entry name" value="Ser-Thr/Tyr_kinase_cat_dom"/>
</dbReference>
<feature type="binding site" evidence="3">
    <location>
        <position position="238"/>
    </location>
    <ligand>
        <name>ATP</name>
        <dbReference type="ChEBI" id="CHEBI:30616"/>
    </ligand>
</feature>
<dbReference type="Pfam" id="PF00560">
    <property type="entry name" value="LRR_1"/>
    <property type="match status" value="1"/>
</dbReference>
<dbReference type="InterPro" id="IPR032675">
    <property type="entry name" value="LRR_dom_sf"/>
</dbReference>
<sequence>MNVLEQLRAGKLAGSARLTLSCGLQEFPREIFDLADTLEILDLSGNALSSLPDDLPRLRKLRILFCSNNRFTELPAVLGQCPQLGMVGFKANQIRSVPTVALPPALRWLILTDNQIAELPSELGRCTQLQKLMLAGNRLHSLPATLAACTRLELLRIAANRLTELPAWLFELPRLSWLAYAGNPFCENHETAALLHMNVAGIGWGELQLQRKLGEGASGVIHRAVWQRNASRRDVAVKLFKGAVTSDGLPHSEMAACIRAGEHPNLIAVHGRIVDHPAANDGLVMSLVTDGFGNLAGPPSLDSCTRDIYADDAAFSVNTAIRIALGIALAARHLHAQDIMHGDLYAHNILCTREGETLLGDFGAASFIAPEDRQRAEALQRIEVRAFSCLLEELLERCSAEADPHGKLPALVDLQSRCAMANSQARPLFAEIESELLGLR</sequence>
<dbReference type="InterPro" id="IPR001611">
    <property type="entry name" value="Leu-rich_rpt"/>
</dbReference>
<dbReference type="SUPFAM" id="SSF52058">
    <property type="entry name" value="L domain-like"/>
    <property type="match status" value="1"/>
</dbReference>
<keyword evidence="3" id="KW-0067">ATP-binding</keyword>
<feature type="domain" description="Protein kinase" evidence="4">
    <location>
        <begin position="207"/>
        <end position="440"/>
    </location>
</feature>
<accession>A0AAN1XBG5</accession>
<dbReference type="InterPro" id="IPR050216">
    <property type="entry name" value="LRR_domain-containing"/>
</dbReference>
<dbReference type="GO" id="GO:0005737">
    <property type="term" value="C:cytoplasm"/>
    <property type="evidence" value="ECO:0007669"/>
    <property type="project" value="TreeGrafter"/>
</dbReference>
<dbReference type="Proteomes" id="UP001320326">
    <property type="component" value="Chromosome"/>
</dbReference>
<name>A0AAN1XBG5_9PROT</name>
<dbReference type="PROSITE" id="PS51450">
    <property type="entry name" value="LRR"/>
    <property type="match status" value="1"/>
</dbReference>
<dbReference type="AlphaFoldDB" id="A0AAN1XBG5"/>
<keyword evidence="1" id="KW-0433">Leucine-rich repeat</keyword>
<dbReference type="Gene3D" id="1.10.510.10">
    <property type="entry name" value="Transferase(Phosphotransferase) domain 1"/>
    <property type="match status" value="1"/>
</dbReference>
<reference evidence="5 6" key="1">
    <citation type="journal article" date="2022" name="Int. J. Syst. Evol. Microbiol.">
        <title>&lt;i&gt;Sideroxyarcus emersonii&lt;/i&gt; gen. nov. sp. nov., a neutrophilic, microaerobic iron- and thiosulfate-oxidizing bacterium isolated from iron-rich wetland sediment.</title>
        <authorList>
            <person name="Kato S."/>
            <person name="Itoh T."/>
            <person name="Iino T."/>
            <person name="Ohkuma M."/>
        </authorList>
    </citation>
    <scope>NUCLEOTIDE SEQUENCE [LARGE SCALE GENOMIC DNA]</scope>
    <source>
        <strain evidence="5 6">MIZ01</strain>
    </source>
</reference>
<dbReference type="SUPFAM" id="SSF56112">
    <property type="entry name" value="Protein kinase-like (PK-like)"/>
    <property type="match status" value="1"/>
</dbReference>
<dbReference type="InterPro" id="IPR017441">
    <property type="entry name" value="Protein_kinase_ATP_BS"/>
</dbReference>
<dbReference type="SMART" id="SM00364">
    <property type="entry name" value="LRR_BAC"/>
    <property type="match status" value="5"/>
</dbReference>
<dbReference type="GO" id="GO:0005524">
    <property type="term" value="F:ATP binding"/>
    <property type="evidence" value="ECO:0007669"/>
    <property type="project" value="UniProtKB-UniRule"/>
</dbReference>
<evidence type="ECO:0000256" key="2">
    <source>
        <dbReference type="ARBA" id="ARBA00022737"/>
    </source>
</evidence>
<evidence type="ECO:0000256" key="1">
    <source>
        <dbReference type="ARBA" id="ARBA00022614"/>
    </source>
</evidence>
<keyword evidence="6" id="KW-1185">Reference proteome</keyword>
<dbReference type="PANTHER" id="PTHR48051">
    <property type="match status" value="1"/>
</dbReference>
<dbReference type="InterPro" id="IPR011009">
    <property type="entry name" value="Kinase-like_dom_sf"/>
</dbReference>
<keyword evidence="3" id="KW-0547">Nucleotide-binding</keyword>
<dbReference type="PANTHER" id="PTHR48051:SF1">
    <property type="entry name" value="RAS SUPPRESSOR PROTEIN 1"/>
    <property type="match status" value="1"/>
</dbReference>
<dbReference type="SMART" id="SM00369">
    <property type="entry name" value="LRR_TYP"/>
    <property type="match status" value="5"/>
</dbReference>
<dbReference type="EMBL" id="AP023423">
    <property type="protein sequence ID" value="BCK88273.1"/>
    <property type="molecule type" value="Genomic_DNA"/>
</dbReference>
<dbReference type="Gene3D" id="3.80.10.10">
    <property type="entry name" value="Ribonuclease Inhibitor"/>
    <property type="match status" value="2"/>
</dbReference>
<dbReference type="Gene3D" id="3.30.200.20">
    <property type="entry name" value="Phosphorylase Kinase, domain 1"/>
    <property type="match status" value="1"/>
</dbReference>
<proteinExistence type="predicted"/>
<dbReference type="KEGG" id="seme:MIZ01_2075"/>
<keyword evidence="2" id="KW-0677">Repeat</keyword>
<dbReference type="PROSITE" id="PS50011">
    <property type="entry name" value="PROTEIN_KINASE_DOM"/>
    <property type="match status" value="1"/>
</dbReference>
<dbReference type="Pfam" id="PF07714">
    <property type="entry name" value="PK_Tyr_Ser-Thr"/>
    <property type="match status" value="1"/>
</dbReference>
<dbReference type="GO" id="GO:0004672">
    <property type="term" value="F:protein kinase activity"/>
    <property type="evidence" value="ECO:0007669"/>
    <property type="project" value="InterPro"/>
</dbReference>
<dbReference type="InterPro" id="IPR000719">
    <property type="entry name" value="Prot_kinase_dom"/>
</dbReference>
<evidence type="ECO:0000313" key="5">
    <source>
        <dbReference type="EMBL" id="BCK88273.1"/>
    </source>
</evidence>
<organism evidence="5 6">
    <name type="scientific">Sideroxyarcus emersonii</name>
    <dbReference type="NCBI Taxonomy" id="2764705"/>
    <lineage>
        <taxon>Bacteria</taxon>
        <taxon>Pseudomonadati</taxon>
        <taxon>Pseudomonadota</taxon>
        <taxon>Betaproteobacteria</taxon>
        <taxon>Nitrosomonadales</taxon>
        <taxon>Gallionellaceae</taxon>
        <taxon>Sideroxyarcus</taxon>
    </lineage>
</organism>